<evidence type="ECO:0000313" key="5">
    <source>
        <dbReference type="Proteomes" id="UP000234145"/>
    </source>
</evidence>
<comment type="similarity">
    <text evidence="1">Belongs to the prokaryotic/mitochondrial release factor family.</text>
</comment>
<evidence type="ECO:0000256" key="1">
    <source>
        <dbReference type="ARBA" id="ARBA00010835"/>
    </source>
</evidence>
<sequence length="131" mass="15449">MLLKNNTHMNFNELFDVSPAKVATLRERIERLKIDISDIEEQFIRGGGKGGQKINKTANCVRLSYPPLGIQVRMQKDRKRSINRFLALRELVDKIEMRISPRTSKWLKEIEKARHRKSAHRRRTLLKYGHN</sequence>
<dbReference type="InterPro" id="IPR052405">
    <property type="entry name" value="Mito_Transl_Release_Factor"/>
</dbReference>
<dbReference type="SUPFAM" id="SSF75620">
    <property type="entry name" value="Release factor"/>
    <property type="match status" value="1"/>
</dbReference>
<dbReference type="Pfam" id="PF00472">
    <property type="entry name" value="RF-1"/>
    <property type="match status" value="1"/>
</dbReference>
<dbReference type="InterPro" id="IPR045853">
    <property type="entry name" value="Pep_chain_release_fac_I_sf"/>
</dbReference>
<accession>A0A2H9PBM0</accession>
<dbReference type="GO" id="GO:0003747">
    <property type="term" value="F:translation release factor activity"/>
    <property type="evidence" value="ECO:0007669"/>
    <property type="project" value="InterPro"/>
</dbReference>
<feature type="domain" description="Prokaryotic-type class I peptide chain release factors" evidence="3">
    <location>
        <begin position="29"/>
        <end position="124"/>
    </location>
</feature>
<dbReference type="PANTHER" id="PTHR46203">
    <property type="entry name" value="PROBABLE PEPTIDE CHAIN RELEASE FACTOR C12ORF65"/>
    <property type="match status" value="1"/>
</dbReference>
<protein>
    <submittedName>
        <fullName evidence="4">Peptide chain release factor-like protein</fullName>
    </submittedName>
</protein>
<dbReference type="Proteomes" id="UP000234145">
    <property type="component" value="Unassembled WGS sequence"/>
</dbReference>
<name>A0A2H9PBM0_9BACT</name>
<keyword evidence="2" id="KW-0809">Transit peptide</keyword>
<organism evidence="4 5">
    <name type="scientific">Candidatus Desantisbacteria bacterium CG_4_10_14_0_8_um_filter_39_17</name>
    <dbReference type="NCBI Taxonomy" id="1974542"/>
    <lineage>
        <taxon>Bacteria</taxon>
        <taxon>Candidatus Desantisiibacteriota</taxon>
    </lineage>
</organism>
<proteinExistence type="inferred from homology"/>
<evidence type="ECO:0000256" key="2">
    <source>
        <dbReference type="ARBA" id="ARBA00022946"/>
    </source>
</evidence>
<gene>
    <name evidence="4" type="ORF">COY51_03175</name>
</gene>
<reference evidence="5" key="1">
    <citation type="submission" date="2017-09" db="EMBL/GenBank/DDBJ databases">
        <title>Depth-based differentiation of microbial function through sediment-hosted aquifers and enrichment of novel symbionts in the deep terrestrial subsurface.</title>
        <authorList>
            <person name="Probst A.J."/>
            <person name="Ladd B."/>
            <person name="Jarett J.K."/>
            <person name="Geller-Mcgrath D.E."/>
            <person name="Sieber C.M.K."/>
            <person name="Emerson J.B."/>
            <person name="Anantharaman K."/>
            <person name="Thomas B.C."/>
            <person name="Malmstrom R."/>
            <person name="Stieglmeier M."/>
            <person name="Klingl A."/>
            <person name="Woyke T."/>
            <person name="Ryan C.M."/>
            <person name="Banfield J.F."/>
        </authorList>
    </citation>
    <scope>NUCLEOTIDE SEQUENCE [LARGE SCALE GENOMIC DNA]</scope>
</reference>
<dbReference type="EMBL" id="PFMS01000054">
    <property type="protein sequence ID" value="PIZ16261.1"/>
    <property type="molecule type" value="Genomic_DNA"/>
</dbReference>
<dbReference type="InterPro" id="IPR000352">
    <property type="entry name" value="Pep_chain_release_fac_I"/>
</dbReference>
<dbReference type="PANTHER" id="PTHR46203:SF1">
    <property type="entry name" value="MITOCHONDRIAL TRANSLATION RELEASE FACTOR IN RESCUE"/>
    <property type="match status" value="1"/>
</dbReference>
<evidence type="ECO:0000259" key="3">
    <source>
        <dbReference type="Pfam" id="PF00472"/>
    </source>
</evidence>
<dbReference type="Gene3D" id="3.30.160.20">
    <property type="match status" value="1"/>
</dbReference>
<dbReference type="AlphaFoldDB" id="A0A2H9PBM0"/>
<comment type="caution">
    <text evidence="4">The sequence shown here is derived from an EMBL/GenBank/DDBJ whole genome shotgun (WGS) entry which is preliminary data.</text>
</comment>
<evidence type="ECO:0000313" key="4">
    <source>
        <dbReference type="EMBL" id="PIZ16261.1"/>
    </source>
</evidence>